<dbReference type="AlphaFoldDB" id="A0A0K1NJF5"/>
<sequence>MNWYQIKKNIYYSNDDYVRDIIALHLKNGALKAIYNYICQTSLVSMEERFKGIAEDIEHDVCNEIITLFLCKKPVFRWYLNSAEQLEMDIDARFVDSLNIHNTICEFLTNLSCLIDEDIFLLDDVIKEKSLVLMVFKPQAPPEIIEGTKSIEIPSCL</sequence>
<dbReference type="KEGG" id="pfus:ADJ77_03010"/>
<accession>A0A0K1NJF5</accession>
<dbReference type="Proteomes" id="UP000060345">
    <property type="component" value="Chromosome 1"/>
</dbReference>
<dbReference type="EMBL" id="CP072370">
    <property type="protein sequence ID" value="QUB86440.1"/>
    <property type="molecule type" value="Genomic_DNA"/>
</dbReference>
<evidence type="ECO:0000313" key="1">
    <source>
        <dbReference type="EMBL" id="AKU68816.1"/>
    </source>
</evidence>
<reference evidence="1 3" key="1">
    <citation type="submission" date="2015-07" db="EMBL/GenBank/DDBJ databases">
        <authorList>
            <person name="Noorani M."/>
        </authorList>
    </citation>
    <scope>NUCLEOTIDE SEQUENCE [LARGE SCALE GENOMIC DNA]</scope>
    <source>
        <strain evidence="1 3">W1435</strain>
    </source>
</reference>
<dbReference type="STRING" id="1236517.ADJ77_03010"/>
<evidence type="ECO:0000313" key="2">
    <source>
        <dbReference type="EMBL" id="QUB86440.1"/>
    </source>
</evidence>
<dbReference type="Proteomes" id="UP000682005">
    <property type="component" value="Chromosome 1"/>
</dbReference>
<gene>
    <name evidence="1" type="ORF">ADJ77_03010</name>
    <name evidence="2" type="ORF">J5A51_10135</name>
</gene>
<protein>
    <submittedName>
        <fullName evidence="1">Uncharacterized protein</fullName>
    </submittedName>
</protein>
<evidence type="ECO:0000313" key="3">
    <source>
        <dbReference type="Proteomes" id="UP000060345"/>
    </source>
</evidence>
<name>A0A0K1NJF5_9BACT</name>
<dbReference type="OrthoDB" id="7875217at2"/>
<evidence type="ECO:0000313" key="4">
    <source>
        <dbReference type="Proteomes" id="UP000682005"/>
    </source>
</evidence>
<keyword evidence="4" id="KW-1185">Reference proteome</keyword>
<dbReference type="EMBL" id="CP012074">
    <property type="protein sequence ID" value="AKU68816.1"/>
    <property type="molecule type" value="Genomic_DNA"/>
</dbReference>
<organism evidence="1 3">
    <name type="scientific">Prevotella fusca JCM 17724</name>
    <dbReference type="NCBI Taxonomy" id="1236517"/>
    <lineage>
        <taxon>Bacteria</taxon>
        <taxon>Pseudomonadati</taxon>
        <taxon>Bacteroidota</taxon>
        <taxon>Bacteroidia</taxon>
        <taxon>Bacteroidales</taxon>
        <taxon>Prevotellaceae</taxon>
        <taxon>Prevotella</taxon>
    </lineage>
</organism>
<proteinExistence type="predicted"/>
<dbReference type="RefSeq" id="WP_025078432.1">
    <property type="nucleotide sequence ID" value="NZ_BAKO01000014.1"/>
</dbReference>
<reference evidence="2 4" key="2">
    <citation type="submission" date="2021-03" db="EMBL/GenBank/DDBJ databases">
        <title>Human Oral Microbial Genomes.</title>
        <authorList>
            <person name="Johnston C.D."/>
            <person name="Chen T."/>
            <person name="Dewhirst F.E."/>
        </authorList>
    </citation>
    <scope>NUCLEOTIDE SEQUENCE [LARGE SCALE GENOMIC DNA]</scope>
    <source>
        <strain evidence="2 4">W1435</strain>
    </source>
</reference>